<feature type="region of interest" description="Disordered" evidence="1">
    <location>
        <begin position="322"/>
        <end position="341"/>
    </location>
</feature>
<feature type="compositionally biased region" description="Basic and acidic residues" evidence="1">
    <location>
        <begin position="191"/>
        <end position="205"/>
    </location>
</feature>
<feature type="region of interest" description="Disordered" evidence="1">
    <location>
        <begin position="176"/>
        <end position="214"/>
    </location>
</feature>
<name>U6LPR8_9EIME</name>
<feature type="region of interest" description="Disordered" evidence="1">
    <location>
        <begin position="239"/>
        <end position="311"/>
    </location>
</feature>
<feature type="compositionally biased region" description="Basic and acidic residues" evidence="1">
    <location>
        <begin position="12"/>
        <end position="32"/>
    </location>
</feature>
<keyword evidence="4" id="KW-1185">Reference proteome</keyword>
<accession>U6LPR8</accession>
<dbReference type="OrthoDB" id="347188at2759"/>
<evidence type="ECO:0000313" key="3">
    <source>
        <dbReference type="EMBL" id="CDJ52141.1"/>
    </source>
</evidence>
<gene>
    <name evidence="3" type="ORF">EBH_0002980</name>
</gene>
<keyword evidence="2" id="KW-0812">Transmembrane</keyword>
<reference evidence="3" key="1">
    <citation type="submission" date="2013-10" db="EMBL/GenBank/DDBJ databases">
        <title>Genomic analysis of the causative agents of coccidiosis in chickens.</title>
        <authorList>
            <person name="Reid A.J."/>
            <person name="Blake D."/>
            <person name="Billington K."/>
            <person name="Browne H."/>
            <person name="Dunn M."/>
            <person name="Hung S."/>
            <person name="Kawahara F."/>
            <person name="Miranda-Saavedra D."/>
            <person name="Mourier T."/>
            <person name="Nagra H."/>
            <person name="Otto T.D."/>
            <person name="Rawlings N."/>
            <person name="Sanchez A."/>
            <person name="Sanders M."/>
            <person name="Subramaniam C."/>
            <person name="Tay Y."/>
            <person name="Dear P."/>
            <person name="Doerig C."/>
            <person name="Gruber A."/>
            <person name="Parkinson J."/>
            <person name="Shirley M."/>
            <person name="Wan K.L."/>
            <person name="Berriman M."/>
            <person name="Tomley F."/>
            <person name="Pain A."/>
        </authorList>
    </citation>
    <scope>NUCLEOTIDE SEQUENCE [LARGE SCALE GENOMIC DNA]</scope>
    <source>
        <strain evidence="3">Houghton</strain>
    </source>
</reference>
<feature type="region of interest" description="Disordered" evidence="1">
    <location>
        <begin position="112"/>
        <end position="153"/>
    </location>
</feature>
<feature type="compositionally biased region" description="Polar residues" evidence="1">
    <location>
        <begin position="452"/>
        <end position="467"/>
    </location>
</feature>
<evidence type="ECO:0000256" key="2">
    <source>
        <dbReference type="SAM" id="Phobius"/>
    </source>
</evidence>
<keyword evidence="2" id="KW-1133">Transmembrane helix</keyword>
<feature type="transmembrane region" description="Helical" evidence="2">
    <location>
        <begin position="50"/>
        <end position="76"/>
    </location>
</feature>
<evidence type="ECO:0000256" key="1">
    <source>
        <dbReference type="SAM" id="MobiDB-lite"/>
    </source>
</evidence>
<dbReference type="VEuPathDB" id="ToxoDB:EBH_0002980"/>
<proteinExistence type="predicted"/>
<reference evidence="3" key="2">
    <citation type="submission" date="2013-10" db="EMBL/GenBank/DDBJ databases">
        <authorList>
            <person name="Aslett M."/>
        </authorList>
    </citation>
    <scope>NUCLEOTIDE SEQUENCE [LARGE SCALE GENOMIC DNA]</scope>
    <source>
        <strain evidence="3">Houghton</strain>
    </source>
</reference>
<dbReference type="AlphaFoldDB" id="U6LPR8"/>
<evidence type="ECO:0000313" key="4">
    <source>
        <dbReference type="Proteomes" id="UP000030750"/>
    </source>
</evidence>
<feature type="region of interest" description="Disordered" evidence="1">
    <location>
        <begin position="437"/>
        <end position="467"/>
    </location>
</feature>
<feature type="compositionally biased region" description="Basic and acidic residues" evidence="1">
    <location>
        <begin position="134"/>
        <end position="144"/>
    </location>
</feature>
<keyword evidence="2" id="KW-0472">Membrane</keyword>
<sequence length="705" mass="77370">MLDASPLWGKDGGGDLHEVSLSRPAGPEKKVQENANRPLLRLPQTSPKSVSITVGVAAFAAVVATIFLLSHCIILFRKKTNIGSGSRRRLAGNGKTKFGDFRESFSGRLCESPLFEGPSDPSSSTSPAIAPRPSEPKADGEKRKNTACYTLQRKRERGEGSSGLFVEEADGYGMGLQKKRREARDLQPSSVDRHPLSRQPLERSESGSTSLEPDASMDRYIEEALAAGEAGLSFDAWLLDPEGEMPTSPSRADLDPAFDGSSTDTAEEGSILDPASPPSLECGVSGSATQQPQHLGRNWGSPDSAFPPLDRNTRREAPYVLPPRVQQQPHLDGGQPPASSLDHYIDEALAVADNSPLDLDQWLLDSDLSPDLPEFQVSEDDSPGKANGQHSPLNGDSPLSLKVGISLEVTEAAELWEKSKHLSGPPPPPFTTELFPEAWGPRQPGRHLPSPQVATNHQHSQLKQNNQQHGFLASHSQMEGQGGEHDLLHHMPNVQTPAGKDINFHPFFRIPTVVPGAVARGFKKANLAAVNSKNFDCLRSLLAVKDCLKLPVLNWEELDTLITHAELLVGYALLQMKARVERVKPTVAVERLAFALILVDSLYAASQVWGPQSRRNEWWGRVIHALPVYSGPKRKPRYDRATGWRVQLAQSIHTALNVYRRGGRPPAPVLVSLKRDIFCTKKVPRFRRGRWLQWSIDDAEWQVSP</sequence>
<organism evidence="3 4">
    <name type="scientific">Eimeria brunetti</name>
    <dbReference type="NCBI Taxonomy" id="51314"/>
    <lineage>
        <taxon>Eukaryota</taxon>
        <taxon>Sar</taxon>
        <taxon>Alveolata</taxon>
        <taxon>Apicomplexa</taxon>
        <taxon>Conoidasida</taxon>
        <taxon>Coccidia</taxon>
        <taxon>Eucoccidiorida</taxon>
        <taxon>Eimeriorina</taxon>
        <taxon>Eimeriidae</taxon>
        <taxon>Eimeria</taxon>
    </lineage>
</organism>
<protein>
    <submittedName>
        <fullName evidence="3">Uncharacterized protein</fullName>
    </submittedName>
</protein>
<dbReference type="Proteomes" id="UP000030750">
    <property type="component" value="Unassembled WGS sequence"/>
</dbReference>
<feature type="region of interest" description="Disordered" evidence="1">
    <location>
        <begin position="1"/>
        <end position="39"/>
    </location>
</feature>
<feature type="region of interest" description="Disordered" evidence="1">
    <location>
        <begin position="370"/>
        <end position="399"/>
    </location>
</feature>
<dbReference type="EMBL" id="HG713077">
    <property type="protein sequence ID" value="CDJ52141.1"/>
    <property type="molecule type" value="Genomic_DNA"/>
</dbReference>